<evidence type="ECO:0000313" key="7">
    <source>
        <dbReference type="EMBL" id="MCK8784585.1"/>
    </source>
</evidence>
<dbReference type="NCBIfam" id="TIGR01352">
    <property type="entry name" value="tonB_Cterm"/>
    <property type="match status" value="1"/>
</dbReference>
<gene>
    <name evidence="7" type="ORF">M0638_09345</name>
</gene>
<evidence type="ECO:0000256" key="5">
    <source>
        <dbReference type="SAM" id="MobiDB-lite"/>
    </source>
</evidence>
<dbReference type="PROSITE" id="PS52015">
    <property type="entry name" value="TONB_CTD"/>
    <property type="match status" value="1"/>
</dbReference>
<reference evidence="7" key="1">
    <citation type="submission" date="2022-04" db="EMBL/GenBank/DDBJ databases">
        <title>Roseomonas acroporae sp. nov., isolated from coral Acropora digitifera.</title>
        <authorList>
            <person name="Sun H."/>
        </authorList>
    </citation>
    <scope>NUCLEOTIDE SEQUENCE</scope>
    <source>
        <strain evidence="7">NAR14</strain>
    </source>
</reference>
<name>A0A9X1Y7J1_9PROT</name>
<dbReference type="Gene3D" id="3.30.1150.10">
    <property type="match status" value="1"/>
</dbReference>
<dbReference type="InterPro" id="IPR006260">
    <property type="entry name" value="TonB/TolA_C"/>
</dbReference>
<proteinExistence type="predicted"/>
<evidence type="ECO:0000256" key="1">
    <source>
        <dbReference type="ARBA" id="ARBA00004167"/>
    </source>
</evidence>
<accession>A0A9X1Y7J1</accession>
<dbReference type="GO" id="GO:0016020">
    <property type="term" value="C:membrane"/>
    <property type="evidence" value="ECO:0007669"/>
    <property type="project" value="UniProtKB-SubCell"/>
</dbReference>
<evidence type="ECO:0000256" key="2">
    <source>
        <dbReference type="ARBA" id="ARBA00022692"/>
    </source>
</evidence>
<dbReference type="EMBL" id="JALPRX010000035">
    <property type="protein sequence ID" value="MCK8784585.1"/>
    <property type="molecule type" value="Genomic_DNA"/>
</dbReference>
<protein>
    <submittedName>
        <fullName evidence="7">TonB family protein</fullName>
    </submittedName>
</protein>
<evidence type="ECO:0000256" key="4">
    <source>
        <dbReference type="ARBA" id="ARBA00023136"/>
    </source>
</evidence>
<dbReference type="InterPro" id="IPR037682">
    <property type="entry name" value="TonB_C"/>
</dbReference>
<dbReference type="AlphaFoldDB" id="A0A9X1Y7J1"/>
<sequence length="137" mass="15460">MRDGPPRRLQNERRGMDFSLGPVRDRSAPNQSSSLRLDGPDPGGDWRAAVLAWVRQRAYYPPRAAENDEEGPVTIRMVVLRDGTIQSAVMERRSISTTLNLTTLMLFQGNRLPPFPPGNHDPSTTLSFTINYVLIRR</sequence>
<dbReference type="Proteomes" id="UP001139516">
    <property type="component" value="Unassembled WGS sequence"/>
</dbReference>
<dbReference type="GO" id="GO:0055085">
    <property type="term" value="P:transmembrane transport"/>
    <property type="evidence" value="ECO:0007669"/>
    <property type="project" value="InterPro"/>
</dbReference>
<feature type="compositionally biased region" description="Basic and acidic residues" evidence="5">
    <location>
        <begin position="1"/>
        <end position="16"/>
    </location>
</feature>
<keyword evidence="4" id="KW-0472">Membrane</keyword>
<organism evidence="7 8">
    <name type="scientific">Roseomonas acroporae</name>
    <dbReference type="NCBI Taxonomy" id="2937791"/>
    <lineage>
        <taxon>Bacteria</taxon>
        <taxon>Pseudomonadati</taxon>
        <taxon>Pseudomonadota</taxon>
        <taxon>Alphaproteobacteria</taxon>
        <taxon>Acetobacterales</taxon>
        <taxon>Roseomonadaceae</taxon>
        <taxon>Roseomonas</taxon>
    </lineage>
</organism>
<keyword evidence="3" id="KW-1133">Transmembrane helix</keyword>
<comment type="caution">
    <text evidence="7">The sequence shown here is derived from an EMBL/GenBank/DDBJ whole genome shotgun (WGS) entry which is preliminary data.</text>
</comment>
<feature type="domain" description="TonB C-terminal" evidence="6">
    <location>
        <begin position="45"/>
        <end position="137"/>
    </location>
</feature>
<dbReference type="RefSeq" id="WP_248666706.1">
    <property type="nucleotide sequence ID" value="NZ_JALPRX010000035.1"/>
</dbReference>
<dbReference type="SUPFAM" id="SSF74653">
    <property type="entry name" value="TolA/TonB C-terminal domain"/>
    <property type="match status" value="1"/>
</dbReference>
<feature type="region of interest" description="Disordered" evidence="5">
    <location>
        <begin position="1"/>
        <end position="43"/>
    </location>
</feature>
<comment type="subcellular location">
    <subcellularLocation>
        <location evidence="1">Membrane</location>
        <topology evidence="1">Single-pass membrane protein</topology>
    </subcellularLocation>
</comment>
<evidence type="ECO:0000313" key="8">
    <source>
        <dbReference type="Proteomes" id="UP001139516"/>
    </source>
</evidence>
<keyword evidence="2" id="KW-0812">Transmembrane</keyword>
<evidence type="ECO:0000259" key="6">
    <source>
        <dbReference type="PROSITE" id="PS52015"/>
    </source>
</evidence>
<keyword evidence="8" id="KW-1185">Reference proteome</keyword>
<dbReference type="Pfam" id="PF03544">
    <property type="entry name" value="TonB_C"/>
    <property type="match status" value="1"/>
</dbReference>
<evidence type="ECO:0000256" key="3">
    <source>
        <dbReference type="ARBA" id="ARBA00022989"/>
    </source>
</evidence>